<proteinExistence type="predicted"/>
<evidence type="ECO:0000313" key="4">
    <source>
        <dbReference type="Proteomes" id="UP000295399"/>
    </source>
</evidence>
<dbReference type="AlphaFoldDB" id="A0A4R2PKM4"/>
<evidence type="ECO:0000256" key="1">
    <source>
        <dbReference type="SAM" id="MobiDB-lite"/>
    </source>
</evidence>
<dbReference type="OrthoDB" id="9204554at2"/>
<feature type="compositionally biased region" description="Low complexity" evidence="1">
    <location>
        <begin position="195"/>
        <end position="218"/>
    </location>
</feature>
<dbReference type="InParanoid" id="A0A4R2PKM4"/>
<feature type="signal peptide" evidence="2">
    <location>
        <begin position="1"/>
        <end position="28"/>
    </location>
</feature>
<feature type="region of interest" description="Disordered" evidence="1">
    <location>
        <begin position="138"/>
        <end position="218"/>
    </location>
</feature>
<accession>A0A4R2PKM4</accession>
<keyword evidence="4" id="KW-1185">Reference proteome</keyword>
<dbReference type="RefSeq" id="WP_132707692.1">
    <property type="nucleotide sequence ID" value="NZ_JACIGF010000003.1"/>
</dbReference>
<evidence type="ECO:0000256" key="2">
    <source>
        <dbReference type="SAM" id="SignalP"/>
    </source>
</evidence>
<protein>
    <submittedName>
        <fullName evidence="3">Uncharacterized protein</fullName>
    </submittedName>
</protein>
<gene>
    <name evidence="3" type="ORF">EV659_1034</name>
</gene>
<organism evidence="3 4">
    <name type="scientific">Rhodothalassium salexigens DSM 2132</name>
    <dbReference type="NCBI Taxonomy" id="1188247"/>
    <lineage>
        <taxon>Bacteria</taxon>
        <taxon>Pseudomonadati</taxon>
        <taxon>Pseudomonadota</taxon>
        <taxon>Alphaproteobacteria</taxon>
        <taxon>Rhodothalassiales</taxon>
        <taxon>Rhodothalassiaceae</taxon>
        <taxon>Rhodothalassium</taxon>
    </lineage>
</organism>
<sequence length="420" mass="44576">MLSMLRRAAICGVATLGLAGLLAGPALAVEVRLAAPDEARAILSGAYDDYFDQMSPADPAIRLLSETPVPVAALRDAYAQAARGFTTRERDLLTTLIDGERARIAKLARWLPETVVIVGAGPVVEGGLAHTRAHAIVFPTGPQGQPVAPPKPGDAGTPAQRPQPAPGRPDAGSPPRQTGPGPGSADGPKGAQPDAAARTEARPATTSPQTTATAVEPTAAPGLIARRAADGTLVELFYHELFHVLSRHNRAARDELYALIGFEPCGTFDLPAPYAGRRITNPDAPVNAHYLPVTVDGVPTKVVPLLYAVSRTYDPMRRPPGFAGQFRTGFMAVRHTGGRCEAVNGRDGTARLYRTDDLDDLYDRIGRNTQYTIHPEEILADNFALLMTGKRPRDAWVPEALADWLGVPATIGAVDLLTLD</sequence>
<feature type="chain" id="PRO_5021024571" evidence="2">
    <location>
        <begin position="29"/>
        <end position="420"/>
    </location>
</feature>
<dbReference type="Proteomes" id="UP000295399">
    <property type="component" value="Unassembled WGS sequence"/>
</dbReference>
<dbReference type="EMBL" id="SLXO01000003">
    <property type="protein sequence ID" value="TCP36119.1"/>
    <property type="molecule type" value="Genomic_DNA"/>
</dbReference>
<evidence type="ECO:0000313" key="3">
    <source>
        <dbReference type="EMBL" id="TCP36119.1"/>
    </source>
</evidence>
<reference evidence="3 4" key="1">
    <citation type="submission" date="2019-03" db="EMBL/GenBank/DDBJ databases">
        <title>Genomic Encyclopedia of Type Strains, Phase IV (KMG-IV): sequencing the most valuable type-strain genomes for metagenomic binning, comparative biology and taxonomic classification.</title>
        <authorList>
            <person name="Goeker M."/>
        </authorList>
    </citation>
    <scope>NUCLEOTIDE SEQUENCE [LARGE SCALE GENOMIC DNA]</scope>
    <source>
        <strain evidence="3 4">DSM 2132</strain>
    </source>
</reference>
<keyword evidence="2" id="KW-0732">Signal</keyword>
<name>A0A4R2PKM4_RHOSA</name>
<comment type="caution">
    <text evidence="3">The sequence shown here is derived from an EMBL/GenBank/DDBJ whole genome shotgun (WGS) entry which is preliminary data.</text>
</comment>